<dbReference type="Proteomes" id="UP001159641">
    <property type="component" value="Unassembled WGS sequence"/>
</dbReference>
<organism evidence="2 3">
    <name type="scientific">Eschrichtius robustus</name>
    <name type="common">California gray whale</name>
    <name type="synonym">Eschrichtius gibbosus</name>
    <dbReference type="NCBI Taxonomy" id="9764"/>
    <lineage>
        <taxon>Eukaryota</taxon>
        <taxon>Metazoa</taxon>
        <taxon>Chordata</taxon>
        <taxon>Craniata</taxon>
        <taxon>Vertebrata</taxon>
        <taxon>Euteleostomi</taxon>
        <taxon>Mammalia</taxon>
        <taxon>Eutheria</taxon>
        <taxon>Laurasiatheria</taxon>
        <taxon>Artiodactyla</taxon>
        <taxon>Whippomorpha</taxon>
        <taxon>Cetacea</taxon>
        <taxon>Mysticeti</taxon>
        <taxon>Eschrichtiidae</taxon>
        <taxon>Eschrichtius</taxon>
    </lineage>
</organism>
<gene>
    <name evidence="2" type="ORF">J1605_006132</name>
</gene>
<feature type="region of interest" description="Disordered" evidence="1">
    <location>
        <begin position="1"/>
        <end position="57"/>
    </location>
</feature>
<reference evidence="2 3" key="1">
    <citation type="submission" date="2022-11" db="EMBL/GenBank/DDBJ databases">
        <title>Whole genome sequence of Eschrichtius robustus ER-17-0199.</title>
        <authorList>
            <person name="Bruniche-Olsen A."/>
            <person name="Black A.N."/>
            <person name="Fields C.J."/>
            <person name="Walden K."/>
            <person name="Dewoody J.A."/>
        </authorList>
    </citation>
    <scope>NUCLEOTIDE SEQUENCE [LARGE SCALE GENOMIC DNA]</scope>
    <source>
        <strain evidence="2">ER-17-0199</strain>
        <tissue evidence="2">Blubber</tissue>
    </source>
</reference>
<dbReference type="EMBL" id="JAIQCJ010001983">
    <property type="protein sequence ID" value="KAJ8786643.1"/>
    <property type="molecule type" value="Genomic_DNA"/>
</dbReference>
<dbReference type="AlphaFoldDB" id="A0AB34H5G4"/>
<accession>A0AB34H5G4</accession>
<proteinExistence type="predicted"/>
<comment type="caution">
    <text evidence="2">The sequence shown here is derived from an EMBL/GenBank/DDBJ whole genome shotgun (WGS) entry which is preliminary data.</text>
</comment>
<protein>
    <submittedName>
        <fullName evidence="2">Uncharacterized protein</fullName>
    </submittedName>
</protein>
<name>A0AB34H5G4_ESCRO</name>
<evidence type="ECO:0000256" key="1">
    <source>
        <dbReference type="SAM" id="MobiDB-lite"/>
    </source>
</evidence>
<sequence length="179" mass="18478">MPPSQDVDAHHPFWRPGTPAAAGLKDHPEMIQAVPGTRRGTRGRTGGSAVHVPQPSALGRSAFEDAPAIPAAVSTSLAAQSRPPPSCGKDLWPALRTDPGPALGSFGGQVDVSPAQPLQPWQMGRCLVAAAVYPRALRHSLQDTADSCGQAGERDEAATPPPAQVPAGPGRKHCSTLLS</sequence>
<feature type="region of interest" description="Disordered" evidence="1">
    <location>
        <begin position="144"/>
        <end position="179"/>
    </location>
</feature>
<evidence type="ECO:0000313" key="2">
    <source>
        <dbReference type="EMBL" id="KAJ8786643.1"/>
    </source>
</evidence>
<evidence type="ECO:0000313" key="3">
    <source>
        <dbReference type="Proteomes" id="UP001159641"/>
    </source>
</evidence>
<keyword evidence="3" id="KW-1185">Reference proteome</keyword>
<feature type="compositionally biased region" description="Basic residues" evidence="1">
    <location>
        <begin position="170"/>
        <end position="179"/>
    </location>
</feature>
<feature type="region of interest" description="Disordered" evidence="1">
    <location>
        <begin position="74"/>
        <end position="108"/>
    </location>
</feature>